<dbReference type="Pfam" id="PF13519">
    <property type="entry name" value="VWA_2"/>
    <property type="match status" value="1"/>
</dbReference>
<protein>
    <submittedName>
        <fullName evidence="2">OLC1v1005033C1</fullName>
    </submittedName>
</protein>
<dbReference type="PANTHER" id="PTHR10579:SF43">
    <property type="entry name" value="ZINC FINGER (C3HC4-TYPE RING FINGER) FAMILY PROTEIN"/>
    <property type="match status" value="1"/>
</dbReference>
<proteinExistence type="predicted"/>
<dbReference type="EMBL" id="OX459122">
    <property type="protein sequence ID" value="CAI9105985.1"/>
    <property type="molecule type" value="Genomic_DNA"/>
</dbReference>
<dbReference type="Proteomes" id="UP001161247">
    <property type="component" value="Chromosome 5"/>
</dbReference>
<name>A0AAV1DDP6_OLDCO</name>
<evidence type="ECO:0000259" key="1">
    <source>
        <dbReference type="PROSITE" id="PS50234"/>
    </source>
</evidence>
<evidence type="ECO:0000313" key="2">
    <source>
        <dbReference type="EMBL" id="CAI9105985.1"/>
    </source>
</evidence>
<dbReference type="PROSITE" id="PS50234">
    <property type="entry name" value="VWFA"/>
    <property type="match status" value="1"/>
</dbReference>
<sequence length="135" mass="15127">MEEVSLSSRVPIYLVTVLDVSYNMEGTKIALLKKATGFLIPNLGPNGRLSVVAFSHNFWLLLPLCRMSESERLEALEAINRVEQTEGLALLKDGETDIAQWFRNGAKVMEDRRYKNPVSSIILLSDGQDNNVSMK</sequence>
<keyword evidence="3" id="KW-1185">Reference proteome</keyword>
<dbReference type="PANTHER" id="PTHR10579">
    <property type="entry name" value="CALCIUM-ACTIVATED CHLORIDE CHANNEL REGULATOR"/>
    <property type="match status" value="1"/>
</dbReference>
<dbReference type="InterPro" id="IPR036465">
    <property type="entry name" value="vWFA_dom_sf"/>
</dbReference>
<accession>A0AAV1DDP6</accession>
<organism evidence="2 3">
    <name type="scientific">Oldenlandia corymbosa var. corymbosa</name>
    <dbReference type="NCBI Taxonomy" id="529605"/>
    <lineage>
        <taxon>Eukaryota</taxon>
        <taxon>Viridiplantae</taxon>
        <taxon>Streptophyta</taxon>
        <taxon>Embryophyta</taxon>
        <taxon>Tracheophyta</taxon>
        <taxon>Spermatophyta</taxon>
        <taxon>Magnoliopsida</taxon>
        <taxon>eudicotyledons</taxon>
        <taxon>Gunneridae</taxon>
        <taxon>Pentapetalae</taxon>
        <taxon>asterids</taxon>
        <taxon>lamiids</taxon>
        <taxon>Gentianales</taxon>
        <taxon>Rubiaceae</taxon>
        <taxon>Rubioideae</taxon>
        <taxon>Spermacoceae</taxon>
        <taxon>Hedyotis-Oldenlandia complex</taxon>
        <taxon>Oldenlandia</taxon>
    </lineage>
</organism>
<gene>
    <name evidence="2" type="ORF">OLC1_LOCUS14574</name>
</gene>
<feature type="domain" description="VWFA" evidence="1">
    <location>
        <begin position="13"/>
        <end position="135"/>
    </location>
</feature>
<dbReference type="Gene3D" id="3.40.50.410">
    <property type="entry name" value="von Willebrand factor, type A domain"/>
    <property type="match status" value="1"/>
</dbReference>
<dbReference type="SUPFAM" id="SSF53300">
    <property type="entry name" value="vWA-like"/>
    <property type="match status" value="1"/>
</dbReference>
<dbReference type="AlphaFoldDB" id="A0AAV1DDP6"/>
<evidence type="ECO:0000313" key="3">
    <source>
        <dbReference type="Proteomes" id="UP001161247"/>
    </source>
</evidence>
<reference evidence="2" key="1">
    <citation type="submission" date="2023-03" db="EMBL/GenBank/DDBJ databases">
        <authorList>
            <person name="Julca I."/>
        </authorList>
    </citation>
    <scope>NUCLEOTIDE SEQUENCE</scope>
</reference>
<dbReference type="InterPro" id="IPR051266">
    <property type="entry name" value="CLCR"/>
</dbReference>
<dbReference type="InterPro" id="IPR002035">
    <property type="entry name" value="VWF_A"/>
</dbReference>